<dbReference type="OrthoDB" id="72892at2759"/>
<evidence type="ECO:0000256" key="2">
    <source>
        <dbReference type="SAM" id="Phobius"/>
    </source>
</evidence>
<accession>A0A369JDN6</accession>
<keyword evidence="2" id="KW-1133">Transmembrane helix</keyword>
<dbReference type="STRING" id="39966.A0A369JDN6"/>
<dbReference type="Proteomes" id="UP000076154">
    <property type="component" value="Unassembled WGS sequence"/>
</dbReference>
<protein>
    <submittedName>
        <fullName evidence="6">Uncharacterized protein C14G10.02</fullName>
    </submittedName>
</protein>
<dbReference type="InterPro" id="IPR039844">
    <property type="entry name" value="URB1"/>
</dbReference>
<feature type="region of interest" description="Disordered" evidence="1">
    <location>
        <begin position="1"/>
        <end position="25"/>
    </location>
</feature>
<evidence type="ECO:0000256" key="1">
    <source>
        <dbReference type="SAM" id="MobiDB-lite"/>
    </source>
</evidence>
<dbReference type="InterPro" id="IPR059018">
    <property type="entry name" value="HEAT_URB1"/>
</dbReference>
<dbReference type="GO" id="GO:0000466">
    <property type="term" value="P:maturation of 5.8S rRNA from tricistronic rRNA transcript (SSU-rRNA, 5.8S rRNA, LSU-rRNA)"/>
    <property type="evidence" value="ECO:0007669"/>
    <property type="project" value="TreeGrafter"/>
</dbReference>
<dbReference type="InterPro" id="IPR032436">
    <property type="entry name" value="URB1_C"/>
</dbReference>
<dbReference type="PANTHER" id="PTHR13500">
    <property type="entry name" value="NUCLEOLAR PRERIBOSOMAL-ASSOCIATED PROTEIN 1"/>
    <property type="match status" value="1"/>
</dbReference>
<evidence type="ECO:0000313" key="6">
    <source>
        <dbReference type="EMBL" id="RDB20241.1"/>
    </source>
</evidence>
<feature type="domain" description="URB1 N-terminal" evidence="3">
    <location>
        <begin position="86"/>
        <end position="415"/>
    </location>
</feature>
<keyword evidence="2" id="KW-0472">Membrane</keyword>
<proteinExistence type="predicted"/>
<feature type="domain" description="URB1 C-terminal" evidence="4">
    <location>
        <begin position="1641"/>
        <end position="1833"/>
    </location>
</feature>
<dbReference type="Pfam" id="PF26140">
    <property type="entry name" value="HEAT_URB1"/>
    <property type="match status" value="1"/>
</dbReference>
<evidence type="ECO:0000259" key="3">
    <source>
        <dbReference type="Pfam" id="PF11707"/>
    </source>
</evidence>
<dbReference type="EMBL" id="LUEZ02000069">
    <property type="protein sequence ID" value="RDB20241.1"/>
    <property type="molecule type" value="Genomic_DNA"/>
</dbReference>
<dbReference type="InterPro" id="IPR021714">
    <property type="entry name" value="URB1_N"/>
</dbReference>
<comment type="caution">
    <text evidence="6">The sequence shown here is derived from an EMBL/GenBank/DDBJ whole genome shotgun (WGS) entry which is preliminary data.</text>
</comment>
<dbReference type="FunCoup" id="A0A369JDN6">
    <property type="interactions" value="109"/>
</dbReference>
<feature type="transmembrane region" description="Helical" evidence="2">
    <location>
        <begin position="101"/>
        <end position="123"/>
    </location>
</feature>
<evidence type="ECO:0000259" key="4">
    <source>
        <dbReference type="Pfam" id="PF16201"/>
    </source>
</evidence>
<reference evidence="6" key="1">
    <citation type="submission" date="2018-04" db="EMBL/GenBank/DDBJ databases">
        <title>Whole genome sequencing of Hypsizygus marmoreus.</title>
        <authorList>
            <person name="Choi I.-G."/>
            <person name="Min B."/>
            <person name="Kim J.-G."/>
            <person name="Kim S."/>
            <person name="Oh Y.-L."/>
            <person name="Kong W.-S."/>
            <person name="Park H."/>
            <person name="Jeong J."/>
            <person name="Song E.-S."/>
        </authorList>
    </citation>
    <scope>NUCLEOTIDE SEQUENCE [LARGE SCALE GENOMIC DNA]</scope>
    <source>
        <strain evidence="6">51987-8</strain>
    </source>
</reference>
<dbReference type="InParanoid" id="A0A369JDN6"/>
<dbReference type="Pfam" id="PF16201">
    <property type="entry name" value="NopRA1"/>
    <property type="match status" value="1"/>
</dbReference>
<evidence type="ECO:0000259" key="5">
    <source>
        <dbReference type="Pfam" id="PF26140"/>
    </source>
</evidence>
<dbReference type="PANTHER" id="PTHR13500:SF0">
    <property type="entry name" value="NUCLEOLAR PRE-RIBOSOMAL-ASSOCIATED PROTEIN 1"/>
    <property type="match status" value="1"/>
</dbReference>
<organism evidence="6 7">
    <name type="scientific">Hypsizygus marmoreus</name>
    <name type="common">White beech mushroom</name>
    <name type="synonym">Agaricus marmoreus</name>
    <dbReference type="NCBI Taxonomy" id="39966"/>
    <lineage>
        <taxon>Eukaryota</taxon>
        <taxon>Fungi</taxon>
        <taxon>Dikarya</taxon>
        <taxon>Basidiomycota</taxon>
        <taxon>Agaricomycotina</taxon>
        <taxon>Agaricomycetes</taxon>
        <taxon>Agaricomycetidae</taxon>
        <taxon>Agaricales</taxon>
        <taxon>Tricholomatineae</taxon>
        <taxon>Lyophyllaceae</taxon>
        <taxon>Hypsizygus</taxon>
    </lineage>
</organism>
<dbReference type="Gene3D" id="1.25.10.10">
    <property type="entry name" value="Leucine-rich Repeat Variant"/>
    <property type="match status" value="1"/>
</dbReference>
<name>A0A369JDN6_HYPMA</name>
<dbReference type="GO" id="GO:0000463">
    <property type="term" value="P:maturation of LSU-rRNA from tricistronic rRNA transcript (SSU-rRNA, 5.8S rRNA, LSU-rRNA)"/>
    <property type="evidence" value="ECO:0007669"/>
    <property type="project" value="TreeGrafter"/>
</dbReference>
<evidence type="ECO:0000313" key="7">
    <source>
        <dbReference type="Proteomes" id="UP000076154"/>
    </source>
</evidence>
<dbReference type="Pfam" id="PF11707">
    <property type="entry name" value="Npa1"/>
    <property type="match status" value="1"/>
</dbReference>
<dbReference type="GO" id="GO:0005730">
    <property type="term" value="C:nucleolus"/>
    <property type="evidence" value="ECO:0007669"/>
    <property type="project" value="TreeGrafter"/>
</dbReference>
<keyword evidence="7" id="KW-1185">Reference proteome</keyword>
<feature type="domain" description="URB1 central HEAT repeat" evidence="5">
    <location>
        <begin position="635"/>
        <end position="810"/>
    </location>
</feature>
<dbReference type="InterPro" id="IPR011989">
    <property type="entry name" value="ARM-like"/>
</dbReference>
<gene>
    <name evidence="6" type="ORF">Hypma_012629</name>
</gene>
<keyword evidence="2" id="KW-0812">Transmembrane</keyword>
<dbReference type="InterPro" id="IPR016024">
    <property type="entry name" value="ARM-type_fold"/>
</dbReference>
<sequence length="2034" mass="228552">MPVKSMKEAAGSQPQKLDHGKRKPQKFTSVDQIRVALRVQNQDALVENLTALRNQLSIHPGEDAISPQDDRLLLAQHWLENVPGAHDIFEIWDSLAQRQNAILALLVAVLSSLLTLLSSHYTFQALGQPIMKSLLAPTYMRRLNSYVGGSHAELILVTLRLLNAMSAFSGGRERKSVLESFGWEIKSLPKLLNMRRKGRTDDTRDALVKPDIRTLYILFLLSFVDSDSPAQIKSAFLEQHREPFLSIFKGLVQDSYVVVRKILEVCWSGIWSDPKIKRTVKIGFFNEATISHIVKLYDRTAPEDEDPDHVPADLVHHFLLAICTRPGFGICFRDRGWYPRETDGDEDDEPKKQRGGKIYNKILANILKSLKVNEDVRQQELALKIMTACPELVSGYWAGAALTLEPRLSSKWISNISFFGSIISLPIPTSSFYLPNSTLYQPSPPPLSNVIENIFPSVNTKAHLSKGLQSTSGLVQHCTALALAKCLTKYEEVLNRFHDIETMLEENEADGQWCKRRRDIEREARRRVPDFQVIVAFSQQKFTDPVTNPNPTKAALLSESAQRLLWIYHRCLPSVVAEARFDVGKLLQSFSEIKVAKSDEPLDPAMRLGVVRQLHILRLLKDSDQFGWSAKMGSSSQSYLAVLLKTYIVSEIPATRTALSLLLQHVLSESIMFQEDPSEPYLWLISLPTSRRARGTESPDGAALTDEGDGVIAFLDDCVQRCLKTPYRYIEELYALGNTDEQLAVQDRLDIFPSPLLMTVLEQLEIKVTKKSLSPSDVLALASFVRKLGFRLSSKQQDLRFLCAVLQKFDAMLHIDRLFPEHPVITGAIRREVTLFKASLQLSLEVESSMDEDTSQQVQDFLAAVEEMSTPATKSARIAAAFELIDWLRLVEDTLRVEELRRLSGVLYKFYPPSLSHVAEYVVPAQASLWDGLNVVSRYSDLRQYLQFDFLFLHSTEAQLVDESCREILAGMAVGPVFTIVELKRAVCLITHRFFVAIGNDDLTNGLFLLLSSIIKRSADILSPPDFMMLKEVVFVRSGVIRRSLISESLSDTVMEGLRQLVGILDSSNKNDRSLIAETFPHWVHVLQLGLDGVQVSLPSLWIKYFQSADLFSLLDTIVTRTEMPDSSSRDILSALLEALRKLTTSEFEAELSLKDRLPQLLTLRPIMSESLVLEDLIAIAIEASLPAFCDGRRTCGAAFEETSLVSVVERAETRWSRQMDPSSTNLPVDSFLNQDSWTTSTVKILAGLIYQRSLSKKTFFSWLATGNSTGRSAKHLIPVMHAFLDICSSQDDAESLMDNDLWTSQLSRLLEAVLDTELPQDDRFMGGRCIYLILRLGPSCIPSFVKKSLRAIEHLPVTRLTHELLVIGRDLHGFAPEEAKPLLTALVDHGIQWAVRLFADDNTSFDNTVDMLTSLVMLASGIKPHLVETLMGVTIQNQLSNPRALGLITALLSNVSLKPVVINRHLQSVLQHPNFFKICANTASHRSSPRDSVVGLLYILFNLHPANTCQATHVEPLVRIYRGTLSHADGRILSIFRLFEIERKVSIASLLGRWSSSPNLLSSTSLEAIQSLDVILVLRTCLNFPRWRQLEDLSTDKASPYEAQLYDPVFLMLLFAQTFAEALPTSAVVWVELFRTNIVSLLIKALSSKDGEIRDVALCQLAALWQYLQTADMQEKPHVLYILTILKDVLPPPSEEPPRRLPSYTTLLLLHALRGIFYPSNFIYPITARFLLQRPELDTSDVPMLYNMLYSSSDDWKKERGWIIRFLSDGLMSTDDWRVLKRRHTWDLLASLFQSSEDDKSLRAGIFEVLASLTCNAQATTSLVLKSGLLSWIEIQLLASKNMDGIEWVKVLENIMAIASPEKLESSTNGGWRRIICRCLVMLLDNPQSTNTLAIFPFAIGALLRLSLLPGPPIPGLPILLNDALKCLLSLEASTIIPPTSIQVSPLHHPCTPLYRAHEIHEAFPCEDSLQIWGTAVESLWRVTMTLEEKPPAWDAITCRTLLWRALVGVDGSTLGEWTRTQVICNMAHPRGR</sequence>
<dbReference type="SUPFAM" id="SSF48371">
    <property type="entry name" value="ARM repeat"/>
    <property type="match status" value="2"/>
</dbReference>